<sequence>MEGSVACCWHMFALSLIFSLAMKFSVCSLDDGCLLSPLLLLLLLHTTSATSSQKPSSGISFFLRLVSSEFRILRRIGRPSLLSVCCLLVVGVCMGPEERNTDSEWLPESTFRLGRFASLGLTRRRPNFEVRLFHSLFSTYERWHFFWTGP</sequence>
<dbReference type="GeneID" id="87875236"/>
<dbReference type="Proteomes" id="UP001285908">
    <property type="component" value="Unassembled WGS sequence"/>
</dbReference>
<evidence type="ECO:0000313" key="1">
    <source>
        <dbReference type="EMBL" id="KAK3498909.1"/>
    </source>
</evidence>
<accession>A0AAJ0MUQ6</accession>
<dbReference type="RefSeq" id="XP_062696542.1">
    <property type="nucleotide sequence ID" value="XM_062837614.1"/>
</dbReference>
<proteinExistence type="predicted"/>
<dbReference type="AlphaFoldDB" id="A0AAJ0MUQ6"/>
<dbReference type="EMBL" id="JAULSX010000001">
    <property type="protein sequence ID" value="KAK3498909.1"/>
    <property type="molecule type" value="Genomic_DNA"/>
</dbReference>
<evidence type="ECO:0000313" key="2">
    <source>
        <dbReference type="Proteomes" id="UP001285908"/>
    </source>
</evidence>
<name>A0AAJ0MUQ6_9PEZI</name>
<organism evidence="1 2">
    <name type="scientific">Neurospora hispaniola</name>
    <dbReference type="NCBI Taxonomy" id="588809"/>
    <lineage>
        <taxon>Eukaryota</taxon>
        <taxon>Fungi</taxon>
        <taxon>Dikarya</taxon>
        <taxon>Ascomycota</taxon>
        <taxon>Pezizomycotina</taxon>
        <taxon>Sordariomycetes</taxon>
        <taxon>Sordariomycetidae</taxon>
        <taxon>Sordariales</taxon>
        <taxon>Sordariaceae</taxon>
        <taxon>Neurospora</taxon>
    </lineage>
</organism>
<protein>
    <submittedName>
        <fullName evidence="1">Uncharacterized protein</fullName>
    </submittedName>
</protein>
<gene>
    <name evidence="1" type="ORF">B0T23DRAFT_3864</name>
</gene>
<keyword evidence="2" id="KW-1185">Reference proteome</keyword>
<comment type="caution">
    <text evidence="1">The sequence shown here is derived from an EMBL/GenBank/DDBJ whole genome shotgun (WGS) entry which is preliminary data.</text>
</comment>
<reference evidence="1 2" key="1">
    <citation type="journal article" date="2023" name="Mol. Phylogenet. Evol.">
        <title>Genome-scale phylogeny and comparative genomics of the fungal order Sordariales.</title>
        <authorList>
            <person name="Hensen N."/>
            <person name="Bonometti L."/>
            <person name="Westerberg I."/>
            <person name="Brannstrom I.O."/>
            <person name="Guillou S."/>
            <person name="Cros-Aarteil S."/>
            <person name="Calhoun S."/>
            <person name="Haridas S."/>
            <person name="Kuo A."/>
            <person name="Mondo S."/>
            <person name="Pangilinan J."/>
            <person name="Riley R."/>
            <person name="LaButti K."/>
            <person name="Andreopoulos B."/>
            <person name="Lipzen A."/>
            <person name="Chen C."/>
            <person name="Yan M."/>
            <person name="Daum C."/>
            <person name="Ng V."/>
            <person name="Clum A."/>
            <person name="Steindorff A."/>
            <person name="Ohm R.A."/>
            <person name="Martin F."/>
            <person name="Silar P."/>
            <person name="Natvig D.O."/>
            <person name="Lalanne C."/>
            <person name="Gautier V."/>
            <person name="Ament-Velasquez S.L."/>
            <person name="Kruys A."/>
            <person name="Hutchinson M.I."/>
            <person name="Powell A.J."/>
            <person name="Barry K."/>
            <person name="Miller A.N."/>
            <person name="Grigoriev I.V."/>
            <person name="Debuchy R."/>
            <person name="Gladieux P."/>
            <person name="Hiltunen Thoren M."/>
            <person name="Johannesson H."/>
        </authorList>
    </citation>
    <scope>NUCLEOTIDE SEQUENCE [LARGE SCALE GENOMIC DNA]</scope>
    <source>
        <strain evidence="1 2">FGSC 10403</strain>
    </source>
</reference>